<evidence type="ECO:0000313" key="2">
    <source>
        <dbReference type="EMBL" id="RAS60455.1"/>
    </source>
</evidence>
<dbReference type="SMART" id="SM00382">
    <property type="entry name" value="AAA"/>
    <property type="match status" value="1"/>
</dbReference>
<evidence type="ECO:0000313" key="3">
    <source>
        <dbReference type="Proteomes" id="UP000248729"/>
    </source>
</evidence>
<dbReference type="InterPro" id="IPR003593">
    <property type="entry name" value="AAA+_ATPase"/>
</dbReference>
<dbReference type="InterPro" id="IPR003395">
    <property type="entry name" value="RecF/RecN/SMC_N"/>
</dbReference>
<organism evidence="2 3">
    <name type="scientific">Vibrio diazotrophicus</name>
    <dbReference type="NCBI Taxonomy" id="685"/>
    <lineage>
        <taxon>Bacteria</taxon>
        <taxon>Pseudomonadati</taxon>
        <taxon>Pseudomonadota</taxon>
        <taxon>Gammaproteobacteria</taxon>
        <taxon>Vibrionales</taxon>
        <taxon>Vibrionaceae</taxon>
        <taxon>Vibrio</taxon>
    </lineage>
</organism>
<dbReference type="PANTHER" id="PTHR43581">
    <property type="entry name" value="ATP/GTP PHOSPHATASE"/>
    <property type="match status" value="1"/>
</dbReference>
<dbReference type="PANTHER" id="PTHR43581:SF2">
    <property type="entry name" value="EXCINUCLEASE ATPASE SUBUNIT"/>
    <property type="match status" value="1"/>
</dbReference>
<dbReference type="Pfam" id="PF02463">
    <property type="entry name" value="SMC_N"/>
    <property type="match status" value="1"/>
</dbReference>
<reference evidence="2 3" key="1">
    <citation type="submission" date="2018-06" db="EMBL/GenBank/DDBJ databases">
        <title>Freshwater and sediment microbial communities from various areas in North America, analyzing microbe dynamics in response to fracking.</title>
        <authorList>
            <person name="Lamendella R."/>
        </authorList>
    </citation>
    <scope>NUCLEOTIDE SEQUENCE [LARGE SCALE GENOMIC DNA]</scope>
    <source>
        <strain evidence="2 3">99A</strain>
    </source>
</reference>
<dbReference type="InterPro" id="IPR027417">
    <property type="entry name" value="P-loop_NTPase"/>
</dbReference>
<feature type="domain" description="AAA+ ATPase" evidence="1">
    <location>
        <begin position="40"/>
        <end position="317"/>
    </location>
</feature>
<dbReference type="InterPro" id="IPR051396">
    <property type="entry name" value="Bact_Antivir_Def_Nuclease"/>
</dbReference>
<accession>A0A329E864</accession>
<gene>
    <name evidence="2" type="ORF">DET48_12217</name>
</gene>
<dbReference type="AlphaFoldDB" id="A0A329E864"/>
<evidence type="ECO:0000259" key="1">
    <source>
        <dbReference type="SMART" id="SM00382"/>
    </source>
</evidence>
<dbReference type="SUPFAM" id="SSF52540">
    <property type="entry name" value="P-loop containing nucleoside triphosphate hydrolases"/>
    <property type="match status" value="1"/>
</dbReference>
<proteinExistence type="predicted"/>
<sequence>MAAKQKKDTNVRTRFNYRLEKLHIENLKGIIDFPLDFSEEKRVTAIIGMNGSGKSTIIHALACAFKPKGKQTSKDYNRLSDFFTPNRHTDWEDAHFTLEFSFDERNPPKQPQVIRKKDKEIFYKKQGAKQSRWLPIYGRRHERESAYIGLQDLATLNEDKHANRYKEFETEQLAHDAADKIKQDMIYILGRNYEDLYSHTSRKGGKVHTMFGLKFNGTIYSEHSMGAGEKRVLTILYTLHSPLLEKGGLLLIDEIDVLLHGAAFKRLIEKIIQRSEENKVEIIFSTHRETITDFSKDINIIGVLNTGKGVLPMPNTNPQIMSQLTGDFTKRFQIAVEDELTEEICLNLIYRYHMQDYIEVTKFGAWSNAFALLAGKTLMGHDVANTLCVLDGDVCRTEAERKQEVKRHLNGNDREVDRINILRQIKEFKIKHFAPQGQNGSPEYNIKTLFENVQTNDPRLEALVASSRGILGLDDWHNYFDRLSLNSGLRQAKQKILETLEDTDEWKNYCTEVSQWIAMKAQEVNVALPVPHLEEA</sequence>
<comment type="caution">
    <text evidence="2">The sequence shown here is derived from an EMBL/GenBank/DDBJ whole genome shotgun (WGS) entry which is preliminary data.</text>
</comment>
<dbReference type="Gene3D" id="3.40.50.300">
    <property type="entry name" value="P-loop containing nucleotide triphosphate hydrolases"/>
    <property type="match status" value="1"/>
</dbReference>
<dbReference type="Proteomes" id="UP000248729">
    <property type="component" value="Unassembled WGS sequence"/>
</dbReference>
<dbReference type="RefSeq" id="WP_112404376.1">
    <property type="nucleotide sequence ID" value="NZ_QLTR01000022.1"/>
</dbReference>
<dbReference type="EMBL" id="QLTR01000022">
    <property type="protein sequence ID" value="RAS60455.1"/>
    <property type="molecule type" value="Genomic_DNA"/>
</dbReference>
<name>A0A329E864_VIBDI</name>
<protein>
    <submittedName>
        <fullName evidence="2">Putative AbiEii toxin of type IV toxin-antitoxin system</fullName>
    </submittedName>
</protein>